<evidence type="ECO:0000256" key="2">
    <source>
        <dbReference type="SAM" id="Phobius"/>
    </source>
</evidence>
<dbReference type="EMBL" id="BAAACI010000001">
    <property type="protein sequence ID" value="GAA0767347.1"/>
    <property type="molecule type" value="Genomic_DNA"/>
</dbReference>
<evidence type="ECO:0000313" key="4">
    <source>
        <dbReference type="Proteomes" id="UP001501047"/>
    </source>
</evidence>
<name>A0ABN1KHW3_CLOSU</name>
<evidence type="ECO:0000256" key="1">
    <source>
        <dbReference type="SAM" id="MobiDB-lite"/>
    </source>
</evidence>
<comment type="caution">
    <text evidence="3">The sequence shown here is derived from an EMBL/GenBank/DDBJ whole genome shotgun (WGS) entry which is preliminary data.</text>
</comment>
<keyword evidence="4" id="KW-1185">Reference proteome</keyword>
<dbReference type="InterPro" id="IPR014195">
    <property type="entry name" value="Spore_III_AG"/>
</dbReference>
<gene>
    <name evidence="3" type="primary">spoIIIAG</name>
    <name evidence="3" type="ORF">GCM10008908_06280</name>
</gene>
<protein>
    <submittedName>
        <fullName evidence="3">Stage III sporulation protein AG</fullName>
    </submittedName>
</protein>
<keyword evidence="2" id="KW-0472">Membrane</keyword>
<dbReference type="RefSeq" id="WP_343823535.1">
    <property type="nucleotide sequence ID" value="NZ_BAAACI010000001.1"/>
</dbReference>
<sequence>MSNNLKKVFEDIFKGKGGENKQQEKESKPTIGESGKKSKIINSNLLTNLAIVFLVGVLLLIVGSMFTKDNSPKGSDSGTANVVAMSGDEIQKNTDTKSSAVDKAYKEKMQEELISLLEKIEGVGKVHSMIYFGSGQEQVPVFNEETSTSVTNEKDNGGGQREITQENGGSTVVMENKENEQQPFITKTYNPTITGICVVAEGAGDSVTELRIRQAVIKLFGLSDDKVQVYPMKK</sequence>
<feature type="compositionally biased region" description="Basic and acidic residues" evidence="1">
    <location>
        <begin position="16"/>
        <end position="28"/>
    </location>
</feature>
<organism evidence="3 4">
    <name type="scientific">Clostridium subterminale</name>
    <dbReference type="NCBI Taxonomy" id="1550"/>
    <lineage>
        <taxon>Bacteria</taxon>
        <taxon>Bacillati</taxon>
        <taxon>Bacillota</taxon>
        <taxon>Clostridia</taxon>
        <taxon>Eubacteriales</taxon>
        <taxon>Clostridiaceae</taxon>
        <taxon>Clostridium</taxon>
    </lineage>
</organism>
<dbReference type="Proteomes" id="UP001501047">
    <property type="component" value="Unassembled WGS sequence"/>
</dbReference>
<feature type="transmembrane region" description="Helical" evidence="2">
    <location>
        <begin position="45"/>
        <end position="66"/>
    </location>
</feature>
<evidence type="ECO:0000313" key="3">
    <source>
        <dbReference type="EMBL" id="GAA0767347.1"/>
    </source>
</evidence>
<keyword evidence="2" id="KW-1133">Transmembrane helix</keyword>
<accession>A0ABN1KHW3</accession>
<keyword evidence="2" id="KW-0812">Transmembrane</keyword>
<proteinExistence type="predicted"/>
<dbReference type="NCBIfam" id="TIGR02830">
    <property type="entry name" value="spore_III_AG"/>
    <property type="match status" value="1"/>
</dbReference>
<reference evidence="3 4" key="1">
    <citation type="journal article" date="2019" name="Int. J. Syst. Evol. Microbiol.">
        <title>The Global Catalogue of Microorganisms (GCM) 10K type strain sequencing project: providing services to taxonomists for standard genome sequencing and annotation.</title>
        <authorList>
            <consortium name="The Broad Institute Genomics Platform"/>
            <consortium name="The Broad Institute Genome Sequencing Center for Infectious Disease"/>
            <person name="Wu L."/>
            <person name="Ma J."/>
        </authorList>
    </citation>
    <scope>NUCLEOTIDE SEQUENCE [LARGE SCALE GENOMIC DNA]</scope>
    <source>
        <strain evidence="3 4">JCM 1417</strain>
    </source>
</reference>
<feature type="region of interest" description="Disordered" evidence="1">
    <location>
        <begin position="16"/>
        <end position="35"/>
    </location>
</feature>